<dbReference type="NCBIfam" id="TIGR02244">
    <property type="entry name" value="HAD-IG-Ncltidse"/>
    <property type="match status" value="1"/>
</dbReference>
<organism evidence="6 7">
    <name type="scientific">Microvenator marinus</name>
    <dbReference type="NCBI Taxonomy" id="2600177"/>
    <lineage>
        <taxon>Bacteria</taxon>
        <taxon>Deltaproteobacteria</taxon>
        <taxon>Bradymonadales</taxon>
        <taxon>Microvenatoraceae</taxon>
        <taxon>Microvenator</taxon>
    </lineage>
</organism>
<dbReference type="InterPro" id="IPR008380">
    <property type="entry name" value="HAD-SF_hydro_IG_5-nucl"/>
</dbReference>
<protein>
    <submittedName>
        <fullName evidence="6">HAD-IG family 5'-nucleotidase</fullName>
    </submittedName>
</protein>
<sequence length="494" mass="57694">MSLVPQRPVSTVLESLRKQVKGLDRARQIFTNRDLNLAKIEALGFDMDYTLARYHQNALDEASVRLTLERLVSERAYPERLLGIEPKPDFAIRGLIIDTWKGRVLKLDAHRHVGKGYEGLKELSKDELKAYRDETIRLNDASRFALIDTLFALPEAYLYAAIIEELSKDRKLGREDFEKLYKDIRFCIDLAHRDGSIKTEIMADLEKFIHGRDVELAQTLHRYRSAGKKLFVLTNSFAVYSDHVMRHLLDGVLPEYPTWQSYFDVIITGAHKPSFFTDQAPFLITDTRGTVHGEEKQRFEKGVIYQGGNLQDFERLFGYGGERVVYVGDHIYGDIVRSKKSSAWRTMMIVEELEDELAKAEALSQDIQWIDSLDAEISRLNERLIFEQHLLFRLEASQEEEREDARKDISLKRDQLKRQRRILLDELEELELALDREFNPFWGLIFRQNNEATLFGAQVEDYACIYSSRVTNLLNYSPMHYFRAPRQLMPHERY</sequence>
<feature type="coiled-coil region" evidence="5">
    <location>
        <begin position="406"/>
        <end position="433"/>
    </location>
</feature>
<evidence type="ECO:0000256" key="1">
    <source>
        <dbReference type="ARBA" id="ARBA00009589"/>
    </source>
</evidence>
<dbReference type="GO" id="GO:0008253">
    <property type="term" value="F:5'-nucleotidase activity"/>
    <property type="evidence" value="ECO:0007669"/>
    <property type="project" value="TreeGrafter"/>
</dbReference>
<dbReference type="InterPro" id="IPR023214">
    <property type="entry name" value="HAD_sf"/>
</dbReference>
<dbReference type="Pfam" id="PF05761">
    <property type="entry name" value="5_nucleotid"/>
    <property type="match status" value="1"/>
</dbReference>
<dbReference type="RefSeq" id="WP_146963647.1">
    <property type="nucleotide sequence ID" value="NZ_CP042467.1"/>
</dbReference>
<dbReference type="OrthoDB" id="1488958at2"/>
<name>A0A5B8XW96_9DELT</name>
<evidence type="ECO:0000256" key="4">
    <source>
        <dbReference type="ARBA" id="ARBA00022842"/>
    </source>
</evidence>
<evidence type="ECO:0000256" key="3">
    <source>
        <dbReference type="ARBA" id="ARBA00022801"/>
    </source>
</evidence>
<comment type="similarity">
    <text evidence="1">Belongs to the 5'(3')-deoxyribonucleotidase family.</text>
</comment>
<dbReference type="PANTHER" id="PTHR12103:SF15">
    <property type="entry name" value="CYTOSOLIC PURINE 5'-NUCLEOTIDASE"/>
    <property type="match status" value="1"/>
</dbReference>
<dbReference type="InterPro" id="IPR036412">
    <property type="entry name" value="HAD-like_sf"/>
</dbReference>
<dbReference type="Gene3D" id="3.40.50.1000">
    <property type="entry name" value="HAD superfamily/HAD-like"/>
    <property type="match status" value="2"/>
</dbReference>
<dbReference type="KEGG" id="bbae:FRD01_23695"/>
<evidence type="ECO:0000256" key="5">
    <source>
        <dbReference type="SAM" id="Coils"/>
    </source>
</evidence>
<keyword evidence="7" id="KW-1185">Reference proteome</keyword>
<evidence type="ECO:0000313" key="6">
    <source>
        <dbReference type="EMBL" id="QED30182.1"/>
    </source>
</evidence>
<dbReference type="EMBL" id="CP042467">
    <property type="protein sequence ID" value="QED30182.1"/>
    <property type="molecule type" value="Genomic_DNA"/>
</dbReference>
<dbReference type="PIRSF" id="PIRSF017434">
    <property type="entry name" value="Purine_5'-nucleotidase"/>
    <property type="match status" value="1"/>
</dbReference>
<proteinExistence type="inferred from homology"/>
<dbReference type="Proteomes" id="UP000321595">
    <property type="component" value="Chromosome"/>
</dbReference>
<keyword evidence="4" id="KW-0460">Magnesium</keyword>
<dbReference type="PANTHER" id="PTHR12103">
    <property type="entry name" value="5'-NUCLEOTIDASE DOMAIN-CONTAINING"/>
    <property type="match status" value="1"/>
</dbReference>
<keyword evidence="5" id="KW-0175">Coiled coil</keyword>
<keyword evidence="2" id="KW-0479">Metal-binding</keyword>
<gene>
    <name evidence="6" type="ORF">FRD01_23695</name>
</gene>
<dbReference type="AlphaFoldDB" id="A0A5B8XW96"/>
<dbReference type="SUPFAM" id="SSF56784">
    <property type="entry name" value="HAD-like"/>
    <property type="match status" value="1"/>
</dbReference>
<dbReference type="InterPro" id="IPR016695">
    <property type="entry name" value="Pur_nucleotidase"/>
</dbReference>
<dbReference type="GO" id="GO:0046872">
    <property type="term" value="F:metal ion binding"/>
    <property type="evidence" value="ECO:0007669"/>
    <property type="project" value="UniProtKB-KW"/>
</dbReference>
<evidence type="ECO:0000313" key="7">
    <source>
        <dbReference type="Proteomes" id="UP000321595"/>
    </source>
</evidence>
<keyword evidence="3" id="KW-0378">Hydrolase</keyword>
<accession>A0A5B8XW96</accession>
<evidence type="ECO:0000256" key="2">
    <source>
        <dbReference type="ARBA" id="ARBA00022723"/>
    </source>
</evidence>
<reference evidence="6 7" key="1">
    <citation type="submission" date="2019-08" db="EMBL/GenBank/DDBJ databases">
        <authorList>
            <person name="Liang Q."/>
        </authorList>
    </citation>
    <scope>NUCLEOTIDE SEQUENCE [LARGE SCALE GENOMIC DNA]</scope>
    <source>
        <strain evidence="6 7">V1718</strain>
    </source>
</reference>